<keyword evidence="3" id="KW-1185">Reference proteome</keyword>
<reference evidence="2 3" key="1">
    <citation type="submission" date="2021-06" db="EMBL/GenBank/DDBJ databases">
        <title>Caerostris darwini draft genome.</title>
        <authorList>
            <person name="Kono N."/>
            <person name="Arakawa K."/>
        </authorList>
    </citation>
    <scope>NUCLEOTIDE SEQUENCE [LARGE SCALE GENOMIC DNA]</scope>
</reference>
<organism evidence="2 3">
    <name type="scientific">Caerostris darwini</name>
    <dbReference type="NCBI Taxonomy" id="1538125"/>
    <lineage>
        <taxon>Eukaryota</taxon>
        <taxon>Metazoa</taxon>
        <taxon>Ecdysozoa</taxon>
        <taxon>Arthropoda</taxon>
        <taxon>Chelicerata</taxon>
        <taxon>Arachnida</taxon>
        <taxon>Araneae</taxon>
        <taxon>Araneomorphae</taxon>
        <taxon>Entelegynae</taxon>
        <taxon>Araneoidea</taxon>
        <taxon>Araneidae</taxon>
        <taxon>Caerostris</taxon>
    </lineage>
</organism>
<evidence type="ECO:0000256" key="1">
    <source>
        <dbReference type="SAM" id="Phobius"/>
    </source>
</evidence>
<dbReference type="EMBL" id="BPLQ01011424">
    <property type="protein sequence ID" value="GIY57821.1"/>
    <property type="molecule type" value="Genomic_DNA"/>
</dbReference>
<name>A0AAV4UIZ6_9ARAC</name>
<accession>A0AAV4UIZ6</accession>
<feature type="transmembrane region" description="Helical" evidence="1">
    <location>
        <begin position="121"/>
        <end position="141"/>
    </location>
</feature>
<dbReference type="AlphaFoldDB" id="A0AAV4UIZ6"/>
<keyword evidence="1" id="KW-0472">Membrane</keyword>
<sequence length="156" mass="17875">MKSTKPIPNDSVTVIRAEKINPVLLVNRMPEKHLVSWSHFLGGLNCWWRNRSEEGHYLRALPGQSVPQDRVSHPMKTTPQLVSPLSNEYQFRDHDFNPITAISCSDPFPSSLTRILHFWKLNFVVQASGIIFLVNGCLLILEKSRFSDSLLFSSHY</sequence>
<gene>
    <name evidence="2" type="ORF">CDAR_576381</name>
</gene>
<protein>
    <submittedName>
        <fullName evidence="2">Uncharacterized protein</fullName>
    </submittedName>
</protein>
<comment type="caution">
    <text evidence="2">The sequence shown here is derived from an EMBL/GenBank/DDBJ whole genome shotgun (WGS) entry which is preliminary data.</text>
</comment>
<dbReference type="Proteomes" id="UP001054837">
    <property type="component" value="Unassembled WGS sequence"/>
</dbReference>
<proteinExistence type="predicted"/>
<keyword evidence="1" id="KW-0812">Transmembrane</keyword>
<evidence type="ECO:0000313" key="3">
    <source>
        <dbReference type="Proteomes" id="UP001054837"/>
    </source>
</evidence>
<evidence type="ECO:0000313" key="2">
    <source>
        <dbReference type="EMBL" id="GIY57821.1"/>
    </source>
</evidence>
<keyword evidence="1" id="KW-1133">Transmembrane helix</keyword>